<keyword evidence="3 9" id="KW-0812">Transmembrane</keyword>
<evidence type="ECO:0000256" key="8">
    <source>
        <dbReference type="PROSITE-ProRule" id="PRU00703"/>
    </source>
</evidence>
<dbReference type="InterPro" id="IPR000644">
    <property type="entry name" value="CBS_dom"/>
</dbReference>
<comment type="subcellular location">
    <subcellularLocation>
        <location evidence="1">Membrane</location>
        <topology evidence="1">Multi-pass membrane protein</topology>
    </subcellularLocation>
</comment>
<evidence type="ECO:0000259" key="11">
    <source>
        <dbReference type="PROSITE" id="PS51371"/>
    </source>
</evidence>
<dbReference type="Pfam" id="PF03471">
    <property type="entry name" value="CorC_HlyC"/>
    <property type="match status" value="1"/>
</dbReference>
<keyword evidence="14" id="KW-1185">Reference proteome</keyword>
<dbReference type="Pfam" id="PF00571">
    <property type="entry name" value="CBS"/>
    <property type="match status" value="2"/>
</dbReference>
<comment type="caution">
    <text evidence="13">The sequence shown here is derived from an EMBL/GenBank/DDBJ whole genome shotgun (WGS) entry which is preliminary data.</text>
</comment>
<feature type="transmembrane region" description="Helical" evidence="10">
    <location>
        <begin position="6"/>
        <end position="29"/>
    </location>
</feature>
<dbReference type="Proteomes" id="UP000769780">
    <property type="component" value="Unassembled WGS sequence"/>
</dbReference>
<keyword evidence="6 8" id="KW-0129">CBS domain</keyword>
<dbReference type="EMBL" id="JACWFH010000021">
    <property type="protein sequence ID" value="MBY0098242.1"/>
    <property type="molecule type" value="Genomic_DNA"/>
</dbReference>
<dbReference type="InterPro" id="IPR005170">
    <property type="entry name" value="Transptr-assoc_dom"/>
</dbReference>
<evidence type="ECO:0000256" key="1">
    <source>
        <dbReference type="ARBA" id="ARBA00004141"/>
    </source>
</evidence>
<sequence>MAEVPIGLIVFLIVLIILSAFFSSAETAFSSVNRIRLRNYVSENKAGSKKALHITENFDNALSTILVGNNIVNIAASSIAASVFTGLFGAGTGLIISTFGMTVLILIFGEILPKSIAKENAESYSLKISGILFLLIKLLTPINFIFAKLKDFVSRTFSKNESTPSITEEEIKVMVDISEEEGVIDKEEKELVHRSLEFNDVIVGEVLTHRMDMIAIELNQPIEEIKDIFLTERFSRVPVYKDNIDNIIGILSEREFFSELIQHNDANVEALLRKPVFVVKSMKVATLLPELQRLKSHMAIVVDEFGGTSGLITLEDILEELVGEIWDEHDEKINIMTKLSETLYEFDAQFQLDDFSDLLHVPMPESSSHSLGGWLFETLERIPKEGEGFDYENLHISVQEVDNHRVRKVRVEIFPKNQNEESEEN</sequence>
<evidence type="ECO:0000256" key="5">
    <source>
        <dbReference type="ARBA" id="ARBA00022989"/>
    </source>
</evidence>
<dbReference type="RefSeq" id="WP_221874465.1">
    <property type="nucleotide sequence ID" value="NZ_JACWFH010000021.1"/>
</dbReference>
<reference evidence="13 14" key="1">
    <citation type="submission" date="2020-07" db="EMBL/GenBank/DDBJ databases">
        <title>Fungal Genomes of the International Space Station.</title>
        <authorList>
            <person name="Seuylemezian A."/>
            <person name="Singh N.K."/>
            <person name="Wood J."/>
            <person name="Venkateswaran K."/>
        </authorList>
    </citation>
    <scope>NUCLEOTIDE SEQUENCE [LARGE SCALE GENOMIC DNA]</scope>
    <source>
        <strain evidence="13 14">PL-B2</strain>
    </source>
</reference>
<feature type="domain" description="CNNM transmembrane" evidence="12">
    <location>
        <begin position="1"/>
        <end position="188"/>
    </location>
</feature>
<dbReference type="InterPro" id="IPR002550">
    <property type="entry name" value="CNNM"/>
</dbReference>
<dbReference type="CDD" id="cd04590">
    <property type="entry name" value="CBS_pair_CorC_HlyC_assoc"/>
    <property type="match status" value="1"/>
</dbReference>
<evidence type="ECO:0000256" key="7">
    <source>
        <dbReference type="ARBA" id="ARBA00023136"/>
    </source>
</evidence>
<dbReference type="InterPro" id="IPR016169">
    <property type="entry name" value="FAD-bd_PCMH_sub2"/>
</dbReference>
<dbReference type="SMART" id="SM00116">
    <property type="entry name" value="CBS"/>
    <property type="match status" value="2"/>
</dbReference>
<gene>
    <name evidence="13" type="ORF">H0185_15700</name>
</gene>
<dbReference type="SMART" id="SM01091">
    <property type="entry name" value="CorC_HlyC"/>
    <property type="match status" value="1"/>
</dbReference>
<dbReference type="Pfam" id="PF01595">
    <property type="entry name" value="CNNM"/>
    <property type="match status" value="1"/>
</dbReference>
<keyword evidence="5 9" id="KW-1133">Transmembrane helix</keyword>
<name>A0ABS7K7J7_9BACI</name>
<evidence type="ECO:0000313" key="13">
    <source>
        <dbReference type="EMBL" id="MBY0098242.1"/>
    </source>
</evidence>
<evidence type="ECO:0000313" key="14">
    <source>
        <dbReference type="Proteomes" id="UP000769780"/>
    </source>
</evidence>
<organism evidence="13 14">
    <name type="scientific">Mesobacillus maritimus</name>
    <dbReference type="NCBI Taxonomy" id="1643336"/>
    <lineage>
        <taxon>Bacteria</taxon>
        <taxon>Bacillati</taxon>
        <taxon>Bacillota</taxon>
        <taxon>Bacilli</taxon>
        <taxon>Bacillales</taxon>
        <taxon>Bacillaceae</taxon>
        <taxon>Mesobacillus</taxon>
    </lineage>
</organism>
<dbReference type="InterPro" id="IPR044751">
    <property type="entry name" value="Ion_transp-like_CBS"/>
</dbReference>
<dbReference type="PANTHER" id="PTHR22777">
    <property type="entry name" value="HEMOLYSIN-RELATED"/>
    <property type="match status" value="1"/>
</dbReference>
<dbReference type="SUPFAM" id="SSF54631">
    <property type="entry name" value="CBS-domain pair"/>
    <property type="match status" value="1"/>
</dbReference>
<dbReference type="InterPro" id="IPR046342">
    <property type="entry name" value="CBS_dom_sf"/>
</dbReference>
<keyword evidence="7 9" id="KW-0472">Membrane</keyword>
<evidence type="ECO:0000256" key="3">
    <source>
        <dbReference type="ARBA" id="ARBA00022692"/>
    </source>
</evidence>
<dbReference type="PANTHER" id="PTHR22777:SF17">
    <property type="entry name" value="UPF0053 PROTEIN SLL0260"/>
    <property type="match status" value="1"/>
</dbReference>
<evidence type="ECO:0000256" key="2">
    <source>
        <dbReference type="ARBA" id="ARBA00006337"/>
    </source>
</evidence>
<accession>A0ABS7K7J7</accession>
<evidence type="ECO:0000256" key="6">
    <source>
        <dbReference type="ARBA" id="ARBA00023122"/>
    </source>
</evidence>
<protein>
    <submittedName>
        <fullName evidence="13">HlyC/CorC family transporter</fullName>
    </submittedName>
</protein>
<keyword evidence="4" id="KW-0677">Repeat</keyword>
<dbReference type="PROSITE" id="PS51371">
    <property type="entry name" value="CBS"/>
    <property type="match status" value="2"/>
</dbReference>
<dbReference type="Gene3D" id="3.10.580.10">
    <property type="entry name" value="CBS-domain"/>
    <property type="match status" value="1"/>
</dbReference>
<dbReference type="Gene3D" id="3.30.465.10">
    <property type="match status" value="1"/>
</dbReference>
<feature type="transmembrane region" description="Helical" evidence="10">
    <location>
        <begin position="87"/>
        <end position="108"/>
    </location>
</feature>
<evidence type="ECO:0000256" key="10">
    <source>
        <dbReference type="SAM" id="Phobius"/>
    </source>
</evidence>
<dbReference type="InterPro" id="IPR036318">
    <property type="entry name" value="FAD-bd_PCMH-like_sf"/>
</dbReference>
<comment type="similarity">
    <text evidence="2">Belongs to the UPF0053 family.</text>
</comment>
<evidence type="ECO:0000259" key="12">
    <source>
        <dbReference type="PROSITE" id="PS51846"/>
    </source>
</evidence>
<feature type="domain" description="CBS" evidence="11">
    <location>
        <begin position="271"/>
        <end position="331"/>
    </location>
</feature>
<dbReference type="PROSITE" id="PS51846">
    <property type="entry name" value="CNNM"/>
    <property type="match status" value="1"/>
</dbReference>
<proteinExistence type="inferred from homology"/>
<evidence type="ECO:0000256" key="4">
    <source>
        <dbReference type="ARBA" id="ARBA00022737"/>
    </source>
</evidence>
<feature type="domain" description="CBS" evidence="11">
    <location>
        <begin position="207"/>
        <end position="266"/>
    </location>
</feature>
<feature type="transmembrane region" description="Helical" evidence="10">
    <location>
        <begin position="128"/>
        <end position="149"/>
    </location>
</feature>
<dbReference type="SUPFAM" id="SSF56176">
    <property type="entry name" value="FAD-binding/transporter-associated domain-like"/>
    <property type="match status" value="1"/>
</dbReference>
<evidence type="ECO:0000256" key="9">
    <source>
        <dbReference type="PROSITE-ProRule" id="PRU01193"/>
    </source>
</evidence>